<accession>A0ABY5YXJ1</accession>
<organism evidence="8 9">
    <name type="scientific">Dactylosporangium roseum</name>
    <dbReference type="NCBI Taxonomy" id="47989"/>
    <lineage>
        <taxon>Bacteria</taxon>
        <taxon>Bacillati</taxon>
        <taxon>Actinomycetota</taxon>
        <taxon>Actinomycetes</taxon>
        <taxon>Micromonosporales</taxon>
        <taxon>Micromonosporaceae</taxon>
        <taxon>Dactylosporangium</taxon>
    </lineage>
</organism>
<evidence type="ECO:0000259" key="7">
    <source>
        <dbReference type="PROSITE" id="PS51764"/>
    </source>
</evidence>
<evidence type="ECO:0000256" key="1">
    <source>
        <dbReference type="ARBA" id="ARBA00004613"/>
    </source>
</evidence>
<dbReference type="PROSITE" id="PS51764">
    <property type="entry name" value="GH26"/>
    <property type="match status" value="1"/>
</dbReference>
<evidence type="ECO:0000256" key="2">
    <source>
        <dbReference type="ARBA" id="ARBA00022525"/>
    </source>
</evidence>
<keyword evidence="4 6" id="KW-0378">Hydrolase</keyword>
<reference evidence="8" key="1">
    <citation type="submission" date="2021-04" db="EMBL/GenBank/DDBJ databases">
        <title>Biosynthetic gene clusters of Dactylosporangioum roseum.</title>
        <authorList>
            <person name="Hartkoorn R.C."/>
            <person name="Beaudoing E."/>
            <person name="Hot D."/>
            <person name="Moureu S."/>
        </authorList>
    </citation>
    <scope>NUCLEOTIDE SEQUENCE</scope>
    <source>
        <strain evidence="8">NRRL B-16295</strain>
    </source>
</reference>
<evidence type="ECO:0000313" key="9">
    <source>
        <dbReference type="Proteomes" id="UP001058271"/>
    </source>
</evidence>
<evidence type="ECO:0000256" key="5">
    <source>
        <dbReference type="ARBA" id="ARBA00023295"/>
    </source>
</evidence>
<dbReference type="Pfam" id="PF24517">
    <property type="entry name" value="CBM96"/>
    <property type="match status" value="1"/>
</dbReference>
<feature type="domain" description="GH26" evidence="7">
    <location>
        <begin position="117"/>
        <end position="473"/>
    </location>
</feature>
<dbReference type="RefSeq" id="WP_260723783.1">
    <property type="nucleotide sequence ID" value="NZ_BAAABS010000011.1"/>
</dbReference>
<keyword evidence="5 6" id="KW-0326">Glycosidase</keyword>
<dbReference type="NCBIfam" id="NF033679">
    <property type="entry name" value="DNRLRE_dom"/>
    <property type="match status" value="1"/>
</dbReference>
<comment type="subcellular location">
    <subcellularLocation>
        <location evidence="1">Secreted</location>
    </subcellularLocation>
</comment>
<comment type="similarity">
    <text evidence="6">Belongs to the glycosyl hydrolase 26 family.</text>
</comment>
<feature type="active site" description="Proton donor" evidence="6">
    <location>
        <position position="305"/>
    </location>
</feature>
<keyword evidence="3" id="KW-0732">Signal</keyword>
<feature type="active site" description="Nucleophile" evidence="6">
    <location>
        <position position="412"/>
    </location>
</feature>
<name>A0ABY5YXJ1_9ACTN</name>
<dbReference type="InterPro" id="IPR055372">
    <property type="entry name" value="CBM96"/>
</dbReference>
<dbReference type="EMBL" id="CP073721">
    <property type="protein sequence ID" value="UWZ34464.1"/>
    <property type="molecule type" value="Genomic_DNA"/>
</dbReference>
<dbReference type="SUPFAM" id="SSF51445">
    <property type="entry name" value="(Trans)glycosidases"/>
    <property type="match status" value="1"/>
</dbReference>
<dbReference type="InterPro" id="IPR022790">
    <property type="entry name" value="GH26_dom"/>
</dbReference>
<protein>
    <submittedName>
        <fullName evidence="8">DNRLRE domain-containing protein</fullName>
    </submittedName>
</protein>
<proteinExistence type="inferred from homology"/>
<keyword evidence="2" id="KW-0964">Secreted</keyword>
<evidence type="ECO:0000256" key="6">
    <source>
        <dbReference type="PROSITE-ProRule" id="PRU01100"/>
    </source>
</evidence>
<gene>
    <name evidence="8" type="ORF">Drose_24945</name>
</gene>
<evidence type="ECO:0000256" key="3">
    <source>
        <dbReference type="ARBA" id="ARBA00022729"/>
    </source>
</evidence>
<dbReference type="Gene3D" id="3.20.20.80">
    <property type="entry name" value="Glycosidases"/>
    <property type="match status" value="1"/>
</dbReference>
<dbReference type="Proteomes" id="UP001058271">
    <property type="component" value="Chromosome"/>
</dbReference>
<keyword evidence="9" id="KW-1185">Reference proteome</keyword>
<sequence>MSRLRGRGWRFALIGVVVVAVAAVGMATATAEGPAAAGVARAPAAAETPVSAAVDTYVVQEQPTAAFGTAAKLAASSWSTPWHSQIFLRFALPAPPAGQRVAGARLDLTFQRLTQQPAAVELRAVTDTAWAESITYATRPAIGALLATASVPAQGTTKLSFDVTATVAAATGSLSFALANPTAESAAVFHSREQGADGPRIAVTYAPVAPATRCGTSFAREGSETWTQGLAREEGLFGKMGAVRFFHGGLPPAWPGPLDTGDRTLVVSFKGNARDHAAGVHDAFMRQWFASAPRDRDIYWVYYHEPEDNIRGGEFTAAEYRSAWQRLAGLAAAAGNPRLHATQVLMEWTVNPDSGRNWRDYYPGDGVLDVLAWDVYNYDPTAAKGVYLAPATLVDRAVAANAAVGLPFGVAEMGSHVAAGDDGTGRAAWVRAMNAYLEQRGSLWNLWFDLNWSTGDYRLRDAGGVAAWRDFCA</sequence>
<dbReference type="InterPro" id="IPR017853">
    <property type="entry name" value="GH"/>
</dbReference>
<evidence type="ECO:0000313" key="8">
    <source>
        <dbReference type="EMBL" id="UWZ34464.1"/>
    </source>
</evidence>
<evidence type="ECO:0000256" key="4">
    <source>
        <dbReference type="ARBA" id="ARBA00022801"/>
    </source>
</evidence>